<feature type="transmembrane region" description="Helical" evidence="2">
    <location>
        <begin position="151"/>
        <end position="169"/>
    </location>
</feature>
<dbReference type="EMBL" id="KN822950">
    <property type="protein sequence ID" value="KIO33194.1"/>
    <property type="molecule type" value="Genomic_DNA"/>
</dbReference>
<dbReference type="AlphaFoldDB" id="A0A0C3QWF6"/>
<sequence length="243" mass="26850">MMDTTAAPPPVTDQSAPIGDPGPPAYDRGYGGRGMGKYHPALFTLITVIALALIALTCWQHHQQGIAPLGTSWIRSRLDFLIFLSCWTALFGAIFVALGHTGRCGMCASHATHVFWLFLTWSMWLIGAALFSSRLNQVGCGRTPAIEGLSWAEFALCFIIMWVIIFRIGGKMESLTLLDGETGNVRRPANFSKWFIFAAYKHDIKFSYSSADSSFSINASTASVHREILQEPAELIWPGWNME</sequence>
<feature type="transmembrane region" description="Helical" evidence="2">
    <location>
        <begin position="80"/>
        <end position="101"/>
    </location>
</feature>
<organism evidence="3 4">
    <name type="scientific">Tulasnella calospora MUT 4182</name>
    <dbReference type="NCBI Taxonomy" id="1051891"/>
    <lineage>
        <taxon>Eukaryota</taxon>
        <taxon>Fungi</taxon>
        <taxon>Dikarya</taxon>
        <taxon>Basidiomycota</taxon>
        <taxon>Agaricomycotina</taxon>
        <taxon>Agaricomycetes</taxon>
        <taxon>Cantharellales</taxon>
        <taxon>Tulasnellaceae</taxon>
        <taxon>Tulasnella</taxon>
    </lineage>
</organism>
<proteinExistence type="predicted"/>
<evidence type="ECO:0000313" key="4">
    <source>
        <dbReference type="Proteomes" id="UP000054248"/>
    </source>
</evidence>
<dbReference type="Proteomes" id="UP000054248">
    <property type="component" value="Unassembled WGS sequence"/>
</dbReference>
<name>A0A0C3QWF6_9AGAM</name>
<evidence type="ECO:0000313" key="3">
    <source>
        <dbReference type="EMBL" id="KIO33194.1"/>
    </source>
</evidence>
<keyword evidence="2" id="KW-0812">Transmembrane</keyword>
<dbReference type="HOGENOM" id="CLU_1143272_0_0_1"/>
<reference evidence="4" key="2">
    <citation type="submission" date="2015-01" db="EMBL/GenBank/DDBJ databases">
        <title>Evolutionary Origins and Diversification of the Mycorrhizal Mutualists.</title>
        <authorList>
            <consortium name="DOE Joint Genome Institute"/>
            <consortium name="Mycorrhizal Genomics Consortium"/>
            <person name="Kohler A."/>
            <person name="Kuo A."/>
            <person name="Nagy L.G."/>
            <person name="Floudas D."/>
            <person name="Copeland A."/>
            <person name="Barry K.W."/>
            <person name="Cichocki N."/>
            <person name="Veneault-Fourrey C."/>
            <person name="LaButti K."/>
            <person name="Lindquist E.A."/>
            <person name="Lipzen A."/>
            <person name="Lundell T."/>
            <person name="Morin E."/>
            <person name="Murat C."/>
            <person name="Riley R."/>
            <person name="Ohm R."/>
            <person name="Sun H."/>
            <person name="Tunlid A."/>
            <person name="Henrissat B."/>
            <person name="Grigoriev I.V."/>
            <person name="Hibbett D.S."/>
            <person name="Martin F."/>
        </authorList>
    </citation>
    <scope>NUCLEOTIDE SEQUENCE [LARGE SCALE GENOMIC DNA]</scope>
    <source>
        <strain evidence="4">MUT 4182</strain>
    </source>
</reference>
<evidence type="ECO:0000256" key="2">
    <source>
        <dbReference type="SAM" id="Phobius"/>
    </source>
</evidence>
<keyword evidence="2" id="KW-1133">Transmembrane helix</keyword>
<dbReference type="OrthoDB" id="2117453at2759"/>
<accession>A0A0C3QWF6</accession>
<evidence type="ECO:0000256" key="1">
    <source>
        <dbReference type="SAM" id="MobiDB-lite"/>
    </source>
</evidence>
<evidence type="ECO:0008006" key="5">
    <source>
        <dbReference type="Google" id="ProtNLM"/>
    </source>
</evidence>
<protein>
    <recommendedName>
        <fullName evidence="5">MARVEL domain-containing protein</fullName>
    </recommendedName>
</protein>
<feature type="region of interest" description="Disordered" evidence="1">
    <location>
        <begin position="1"/>
        <end position="24"/>
    </location>
</feature>
<feature type="transmembrane region" description="Helical" evidence="2">
    <location>
        <begin position="113"/>
        <end position="131"/>
    </location>
</feature>
<keyword evidence="2" id="KW-0472">Membrane</keyword>
<reference evidence="3 4" key="1">
    <citation type="submission" date="2014-04" db="EMBL/GenBank/DDBJ databases">
        <authorList>
            <consortium name="DOE Joint Genome Institute"/>
            <person name="Kuo A."/>
            <person name="Girlanda M."/>
            <person name="Perotto S."/>
            <person name="Kohler A."/>
            <person name="Nagy L.G."/>
            <person name="Floudas D."/>
            <person name="Copeland A."/>
            <person name="Barry K.W."/>
            <person name="Cichocki N."/>
            <person name="Veneault-Fourrey C."/>
            <person name="LaButti K."/>
            <person name="Lindquist E.A."/>
            <person name="Lipzen A."/>
            <person name="Lundell T."/>
            <person name="Morin E."/>
            <person name="Murat C."/>
            <person name="Sun H."/>
            <person name="Tunlid A."/>
            <person name="Henrissat B."/>
            <person name="Grigoriev I.V."/>
            <person name="Hibbett D.S."/>
            <person name="Martin F."/>
            <person name="Nordberg H.P."/>
            <person name="Cantor M.N."/>
            <person name="Hua S.X."/>
        </authorList>
    </citation>
    <scope>NUCLEOTIDE SEQUENCE [LARGE SCALE GENOMIC DNA]</scope>
    <source>
        <strain evidence="3 4">MUT 4182</strain>
    </source>
</reference>
<feature type="transmembrane region" description="Helical" evidence="2">
    <location>
        <begin position="38"/>
        <end position="59"/>
    </location>
</feature>
<gene>
    <name evidence="3" type="ORF">M407DRAFT_4163</name>
</gene>
<keyword evidence="4" id="KW-1185">Reference proteome</keyword>